<reference evidence="3 4" key="1">
    <citation type="submission" date="2019-05" db="EMBL/GenBank/DDBJ databases">
        <title>Another draft genome of Portunus trituberculatus and its Hox gene families provides insights of decapod evolution.</title>
        <authorList>
            <person name="Jeong J.-H."/>
            <person name="Song I."/>
            <person name="Kim S."/>
            <person name="Choi T."/>
            <person name="Kim D."/>
            <person name="Ryu S."/>
            <person name="Kim W."/>
        </authorList>
    </citation>
    <scope>NUCLEOTIDE SEQUENCE [LARGE SCALE GENOMIC DNA]</scope>
    <source>
        <tissue evidence="3">Muscle</tissue>
    </source>
</reference>
<feature type="signal peptide" evidence="2">
    <location>
        <begin position="1"/>
        <end position="26"/>
    </location>
</feature>
<accession>A0A5B7FJC9</accession>
<sequence length="277" mass="31360">MAGSWQVVFFVLVLTCDCATIRNVLALEPKETLTRTRIKSEAQNCHVLEPGFNGLVFRAKVNNKISPGSWKYFKESLFVSSSRMEIDWTHPMWIPVEINYFKTEVSFGPDRHALKVKVGKSVDKNLITRWWRTHSYEGFAVEAEGPVKILFNCNPSSAKAESVIDTEGQAHTVLIASLCGCFLLVVGSATLYFLIMRRSPLLQDYPGNTPTSLTLPENYNGPPRPSFLQRAWGVVCSLVEYLRWCLAWQPPEASLDDTTFDKVSFLKLRLCLFNLTL</sequence>
<dbReference type="AlphaFoldDB" id="A0A5B7FJC9"/>
<feature type="chain" id="PRO_5023006651" evidence="2">
    <location>
        <begin position="27"/>
        <end position="277"/>
    </location>
</feature>
<evidence type="ECO:0000313" key="4">
    <source>
        <dbReference type="Proteomes" id="UP000324222"/>
    </source>
</evidence>
<feature type="transmembrane region" description="Helical" evidence="1">
    <location>
        <begin position="173"/>
        <end position="195"/>
    </location>
</feature>
<dbReference type="Proteomes" id="UP000324222">
    <property type="component" value="Unassembled WGS sequence"/>
</dbReference>
<dbReference type="OrthoDB" id="6378987at2759"/>
<dbReference type="EMBL" id="VSRR010006652">
    <property type="protein sequence ID" value="MPC45269.1"/>
    <property type="molecule type" value="Genomic_DNA"/>
</dbReference>
<keyword evidence="2" id="KW-0732">Signal</keyword>
<organism evidence="3 4">
    <name type="scientific">Portunus trituberculatus</name>
    <name type="common">Swimming crab</name>
    <name type="synonym">Neptunus trituberculatus</name>
    <dbReference type="NCBI Taxonomy" id="210409"/>
    <lineage>
        <taxon>Eukaryota</taxon>
        <taxon>Metazoa</taxon>
        <taxon>Ecdysozoa</taxon>
        <taxon>Arthropoda</taxon>
        <taxon>Crustacea</taxon>
        <taxon>Multicrustacea</taxon>
        <taxon>Malacostraca</taxon>
        <taxon>Eumalacostraca</taxon>
        <taxon>Eucarida</taxon>
        <taxon>Decapoda</taxon>
        <taxon>Pleocyemata</taxon>
        <taxon>Brachyura</taxon>
        <taxon>Eubrachyura</taxon>
        <taxon>Portunoidea</taxon>
        <taxon>Portunidae</taxon>
        <taxon>Portuninae</taxon>
        <taxon>Portunus</taxon>
    </lineage>
</organism>
<keyword evidence="4" id="KW-1185">Reference proteome</keyword>
<comment type="caution">
    <text evidence="3">The sequence shown here is derived from an EMBL/GenBank/DDBJ whole genome shotgun (WGS) entry which is preliminary data.</text>
</comment>
<gene>
    <name evidence="3" type="ORF">E2C01_038964</name>
</gene>
<keyword evidence="1" id="KW-0472">Membrane</keyword>
<evidence type="ECO:0000313" key="3">
    <source>
        <dbReference type="EMBL" id="MPC45269.1"/>
    </source>
</evidence>
<name>A0A5B7FJC9_PORTR</name>
<protein>
    <submittedName>
        <fullName evidence="3">Uncharacterized protein</fullName>
    </submittedName>
</protein>
<evidence type="ECO:0000256" key="2">
    <source>
        <dbReference type="SAM" id="SignalP"/>
    </source>
</evidence>
<keyword evidence="1" id="KW-1133">Transmembrane helix</keyword>
<evidence type="ECO:0000256" key="1">
    <source>
        <dbReference type="SAM" id="Phobius"/>
    </source>
</evidence>
<keyword evidence="1" id="KW-0812">Transmembrane</keyword>
<proteinExistence type="predicted"/>